<dbReference type="Proteomes" id="UP000613113">
    <property type="component" value="Unassembled WGS sequence"/>
</dbReference>
<dbReference type="InterPro" id="IPR051159">
    <property type="entry name" value="Hexapeptide_acetyltransf"/>
</dbReference>
<dbReference type="CDD" id="cd04647">
    <property type="entry name" value="LbH_MAT_like"/>
    <property type="match status" value="1"/>
</dbReference>
<protein>
    <submittedName>
        <fullName evidence="4">Acyltransferase</fullName>
    </submittedName>
</protein>
<keyword evidence="2" id="KW-0677">Repeat</keyword>
<name>A0ABR6YPF9_9BURK</name>
<dbReference type="PANTHER" id="PTHR23416">
    <property type="entry name" value="SIALIC ACID SYNTHASE-RELATED"/>
    <property type="match status" value="1"/>
</dbReference>
<dbReference type="EMBL" id="JACOGC010000004">
    <property type="protein sequence ID" value="MBC3885788.1"/>
    <property type="molecule type" value="Genomic_DNA"/>
</dbReference>
<sequence length="218" mass="22700">MHADSPSVFGLPPLVDTIDGIDQLGSDCRVSPSVTLLRHGSRAGCLIRLGDGVSLFDHNRLVVGDVSINTGACITIGDRSIVNVGGYLSGEGGLLIGKEVLIGPHVRIFSAGHAIHGGEESIYRNPLTYNSVRIEDGAWIGGGATILPGVTVGRGAVVGAGSIVTENVPDFGIAVGNPARLIRYREQHAPAGWQDTGNIATTSAWGTLVRWWKSISSG</sequence>
<dbReference type="Gene3D" id="2.160.10.10">
    <property type="entry name" value="Hexapeptide repeat proteins"/>
    <property type="match status" value="1"/>
</dbReference>
<evidence type="ECO:0000313" key="5">
    <source>
        <dbReference type="Proteomes" id="UP000613113"/>
    </source>
</evidence>
<keyword evidence="1" id="KW-0808">Transferase</keyword>
<dbReference type="SUPFAM" id="SSF51161">
    <property type="entry name" value="Trimeric LpxA-like enzymes"/>
    <property type="match status" value="1"/>
</dbReference>
<keyword evidence="5" id="KW-1185">Reference proteome</keyword>
<keyword evidence="3 4" id="KW-0012">Acyltransferase</keyword>
<dbReference type="PROSITE" id="PS00101">
    <property type="entry name" value="HEXAPEP_TRANSFERASES"/>
    <property type="match status" value="1"/>
</dbReference>
<dbReference type="InterPro" id="IPR018357">
    <property type="entry name" value="Hexapep_transf_CS"/>
</dbReference>
<evidence type="ECO:0000313" key="4">
    <source>
        <dbReference type="EMBL" id="MBC3885788.1"/>
    </source>
</evidence>
<organism evidence="4 5">
    <name type="scientific">Undibacterium griseum</name>
    <dbReference type="NCBI Taxonomy" id="2762295"/>
    <lineage>
        <taxon>Bacteria</taxon>
        <taxon>Pseudomonadati</taxon>
        <taxon>Pseudomonadota</taxon>
        <taxon>Betaproteobacteria</taxon>
        <taxon>Burkholderiales</taxon>
        <taxon>Oxalobacteraceae</taxon>
        <taxon>Undibacterium</taxon>
    </lineage>
</organism>
<proteinExistence type="predicted"/>
<gene>
    <name evidence="4" type="ORF">H8K27_11655</name>
</gene>
<accession>A0ABR6YPF9</accession>
<reference evidence="4 5" key="1">
    <citation type="submission" date="2020-08" db="EMBL/GenBank/DDBJ databases">
        <title>Novel species isolated from subtropical streams in China.</title>
        <authorList>
            <person name="Lu H."/>
        </authorList>
    </citation>
    <scope>NUCLEOTIDE SEQUENCE [LARGE SCALE GENOMIC DNA]</scope>
    <source>
        <strain evidence="4 5">FT31W</strain>
    </source>
</reference>
<dbReference type="Pfam" id="PF00132">
    <property type="entry name" value="Hexapep"/>
    <property type="match status" value="1"/>
</dbReference>
<dbReference type="RefSeq" id="WP_186863344.1">
    <property type="nucleotide sequence ID" value="NZ_JACOGC010000004.1"/>
</dbReference>
<dbReference type="PANTHER" id="PTHR23416:SF78">
    <property type="entry name" value="LIPOPOLYSACCHARIDE BIOSYNTHESIS O-ACETYL TRANSFERASE WBBJ-RELATED"/>
    <property type="match status" value="1"/>
</dbReference>
<dbReference type="GO" id="GO:0016746">
    <property type="term" value="F:acyltransferase activity"/>
    <property type="evidence" value="ECO:0007669"/>
    <property type="project" value="UniProtKB-KW"/>
</dbReference>
<dbReference type="InterPro" id="IPR011004">
    <property type="entry name" value="Trimer_LpxA-like_sf"/>
</dbReference>
<dbReference type="InterPro" id="IPR001451">
    <property type="entry name" value="Hexapep"/>
</dbReference>
<comment type="caution">
    <text evidence="4">The sequence shown here is derived from an EMBL/GenBank/DDBJ whole genome shotgun (WGS) entry which is preliminary data.</text>
</comment>
<evidence type="ECO:0000256" key="1">
    <source>
        <dbReference type="ARBA" id="ARBA00022679"/>
    </source>
</evidence>
<evidence type="ECO:0000256" key="2">
    <source>
        <dbReference type="ARBA" id="ARBA00022737"/>
    </source>
</evidence>
<evidence type="ECO:0000256" key="3">
    <source>
        <dbReference type="ARBA" id="ARBA00023315"/>
    </source>
</evidence>